<dbReference type="EMBL" id="CAUEEQ010033292">
    <property type="protein sequence ID" value="CAJ0951490.1"/>
    <property type="molecule type" value="Genomic_DNA"/>
</dbReference>
<evidence type="ECO:0000256" key="3">
    <source>
        <dbReference type="ARBA" id="ARBA00022490"/>
    </source>
</evidence>
<dbReference type="Gene3D" id="3.40.50.450">
    <property type="match status" value="1"/>
</dbReference>
<evidence type="ECO:0000313" key="12">
    <source>
        <dbReference type="Proteomes" id="UP001176940"/>
    </source>
</evidence>
<evidence type="ECO:0000256" key="8">
    <source>
        <dbReference type="ARBA" id="ARBA00023152"/>
    </source>
</evidence>
<evidence type="ECO:0000259" key="10">
    <source>
        <dbReference type="Pfam" id="PF00365"/>
    </source>
</evidence>
<keyword evidence="6" id="KW-0418">Kinase</keyword>
<dbReference type="SUPFAM" id="SSF53784">
    <property type="entry name" value="Phosphofructokinase"/>
    <property type="match status" value="1"/>
</dbReference>
<feature type="non-terminal residue" evidence="11">
    <location>
        <position position="142"/>
    </location>
</feature>
<dbReference type="InterPro" id="IPR022953">
    <property type="entry name" value="ATP_PFK"/>
</dbReference>
<dbReference type="InterPro" id="IPR035966">
    <property type="entry name" value="PKF_sf"/>
</dbReference>
<keyword evidence="8" id="KW-0324">Glycolysis</keyword>
<comment type="cofactor">
    <cofactor evidence="1">
        <name>Mg(2+)</name>
        <dbReference type="ChEBI" id="CHEBI:18420"/>
    </cofactor>
</comment>
<dbReference type="PANTHER" id="PTHR13697">
    <property type="entry name" value="PHOSPHOFRUCTOKINASE"/>
    <property type="match status" value="1"/>
</dbReference>
<evidence type="ECO:0000256" key="4">
    <source>
        <dbReference type="ARBA" id="ARBA00022679"/>
    </source>
</evidence>
<comment type="caution">
    <text evidence="11">The sequence shown here is derived from an EMBL/GenBank/DDBJ whole genome shotgun (WGS) entry which is preliminary data.</text>
</comment>
<proteinExistence type="predicted"/>
<feature type="domain" description="Phosphofructokinase" evidence="10">
    <location>
        <begin position="45"/>
        <end position="142"/>
    </location>
</feature>
<evidence type="ECO:0000256" key="7">
    <source>
        <dbReference type="ARBA" id="ARBA00022842"/>
    </source>
</evidence>
<keyword evidence="12" id="KW-1185">Reference proteome</keyword>
<dbReference type="Pfam" id="PF00365">
    <property type="entry name" value="PFK"/>
    <property type="match status" value="1"/>
</dbReference>
<evidence type="ECO:0000256" key="1">
    <source>
        <dbReference type="ARBA" id="ARBA00001946"/>
    </source>
</evidence>
<dbReference type="InterPro" id="IPR000023">
    <property type="entry name" value="Phosphofructokinase_dom"/>
</dbReference>
<evidence type="ECO:0000256" key="2">
    <source>
        <dbReference type="ARBA" id="ARBA00004679"/>
    </source>
</evidence>
<keyword evidence="4" id="KW-0808">Transferase</keyword>
<dbReference type="PRINTS" id="PR00476">
    <property type="entry name" value="PHFRCTKINASE"/>
</dbReference>
<keyword evidence="5" id="KW-0479">Metal-binding</keyword>
<sequence>MKSIEICVQGLFGTGKGKSNPLAREQQGLALAQIPQDCTKSNFSIAILNVGAPAAGMNAAVRSAVRIGISEGHKIYTVNDGFEGLSKGQINEVGWHDVAGWLGRGGSMLGTKRTIPKSCMQKIVENIRKYNIHALLAVGGFE</sequence>
<name>A0ABN9LUY6_9NEOB</name>
<reference evidence="11" key="1">
    <citation type="submission" date="2023-07" db="EMBL/GenBank/DDBJ databases">
        <authorList>
            <person name="Stuckert A."/>
        </authorList>
    </citation>
    <scope>NUCLEOTIDE SEQUENCE</scope>
</reference>
<protein>
    <recommendedName>
        <fullName evidence="10">Phosphofructokinase domain-containing protein</fullName>
    </recommendedName>
</protein>
<dbReference type="PANTHER" id="PTHR13697:SF14">
    <property type="entry name" value="ATP-DEPENDENT 6-PHOSPHOFRUCTOKINASE, LIVER TYPE"/>
    <property type="match status" value="1"/>
</dbReference>
<evidence type="ECO:0000256" key="9">
    <source>
        <dbReference type="ARBA" id="ARBA00048070"/>
    </source>
</evidence>
<organism evidence="11 12">
    <name type="scientific">Ranitomeya imitator</name>
    <name type="common">mimic poison frog</name>
    <dbReference type="NCBI Taxonomy" id="111125"/>
    <lineage>
        <taxon>Eukaryota</taxon>
        <taxon>Metazoa</taxon>
        <taxon>Chordata</taxon>
        <taxon>Craniata</taxon>
        <taxon>Vertebrata</taxon>
        <taxon>Euteleostomi</taxon>
        <taxon>Amphibia</taxon>
        <taxon>Batrachia</taxon>
        <taxon>Anura</taxon>
        <taxon>Neobatrachia</taxon>
        <taxon>Hyloidea</taxon>
        <taxon>Dendrobatidae</taxon>
        <taxon>Dendrobatinae</taxon>
        <taxon>Ranitomeya</taxon>
    </lineage>
</organism>
<accession>A0ABN9LUY6</accession>
<keyword evidence="3" id="KW-0963">Cytoplasm</keyword>
<evidence type="ECO:0000313" key="11">
    <source>
        <dbReference type="EMBL" id="CAJ0951490.1"/>
    </source>
</evidence>
<comment type="catalytic activity">
    <reaction evidence="9">
        <text>beta-D-fructose 6-phosphate + ATP = beta-D-fructose 1,6-bisphosphate + ADP + H(+)</text>
        <dbReference type="Rhea" id="RHEA:16109"/>
        <dbReference type="ChEBI" id="CHEBI:15378"/>
        <dbReference type="ChEBI" id="CHEBI:30616"/>
        <dbReference type="ChEBI" id="CHEBI:32966"/>
        <dbReference type="ChEBI" id="CHEBI:57634"/>
        <dbReference type="ChEBI" id="CHEBI:456216"/>
        <dbReference type="EC" id="2.7.1.11"/>
    </reaction>
</comment>
<evidence type="ECO:0000256" key="5">
    <source>
        <dbReference type="ARBA" id="ARBA00022723"/>
    </source>
</evidence>
<evidence type="ECO:0000256" key="6">
    <source>
        <dbReference type="ARBA" id="ARBA00022777"/>
    </source>
</evidence>
<comment type="pathway">
    <text evidence="2">Carbohydrate degradation; glycolysis; D-glyceraldehyde 3-phosphate and glycerone phosphate from D-glucose: step 3/4.</text>
</comment>
<dbReference type="Proteomes" id="UP001176940">
    <property type="component" value="Unassembled WGS sequence"/>
</dbReference>
<keyword evidence="7" id="KW-0460">Magnesium</keyword>
<gene>
    <name evidence="11" type="ORF">RIMI_LOCUS13467000</name>
</gene>